<keyword evidence="2 4" id="KW-0560">Oxidoreductase</keyword>
<dbReference type="InterPro" id="IPR006140">
    <property type="entry name" value="D-isomer_DH_NAD-bd"/>
</dbReference>
<evidence type="ECO:0000313" key="7">
    <source>
        <dbReference type="EMBL" id="WQH02491.1"/>
    </source>
</evidence>
<dbReference type="InterPro" id="IPR006139">
    <property type="entry name" value="D-isomer_2_OHA_DH_cat_dom"/>
</dbReference>
<dbReference type="InterPro" id="IPR036291">
    <property type="entry name" value="NAD(P)-bd_dom_sf"/>
</dbReference>
<reference evidence="7 8" key="1">
    <citation type="submission" date="2023-11" db="EMBL/GenBank/DDBJ databases">
        <title>MicrobeMod: A computational toolkit for identifying prokaryotic methylation and restriction-modification with nanopore sequencing.</title>
        <authorList>
            <person name="Crits-Christoph A."/>
            <person name="Kang S.C."/>
            <person name="Lee H."/>
            <person name="Ostrov N."/>
        </authorList>
    </citation>
    <scope>NUCLEOTIDE SEQUENCE [LARGE SCALE GENOMIC DNA]</scope>
    <source>
        <strain evidence="7 8">ATCC 25935</strain>
    </source>
</reference>
<dbReference type="SUPFAM" id="SSF52283">
    <property type="entry name" value="Formate/glycerate dehydrogenase catalytic domain-like"/>
    <property type="match status" value="1"/>
</dbReference>
<evidence type="ECO:0000256" key="3">
    <source>
        <dbReference type="ARBA" id="ARBA00023027"/>
    </source>
</evidence>
<evidence type="ECO:0000256" key="4">
    <source>
        <dbReference type="RuleBase" id="RU003719"/>
    </source>
</evidence>
<feature type="domain" description="D-isomer specific 2-hydroxyacid dehydrogenase catalytic" evidence="5">
    <location>
        <begin position="37"/>
        <end position="323"/>
    </location>
</feature>
<accession>A0ABZ0XRX2</accession>
<dbReference type="InterPro" id="IPR029753">
    <property type="entry name" value="D-isomer_DH_CS"/>
</dbReference>
<dbReference type="PANTHER" id="PTHR43761:SF1">
    <property type="entry name" value="D-ISOMER SPECIFIC 2-HYDROXYACID DEHYDROGENASE CATALYTIC DOMAIN-CONTAINING PROTEIN-RELATED"/>
    <property type="match status" value="1"/>
</dbReference>
<dbReference type="SUPFAM" id="SSF51735">
    <property type="entry name" value="NAD(P)-binding Rossmann-fold domains"/>
    <property type="match status" value="1"/>
</dbReference>
<dbReference type="GeneID" id="43161839"/>
<protein>
    <submittedName>
        <fullName evidence="7">D-2-hydroxyacid dehydrogenase</fullName>
    </submittedName>
</protein>
<organism evidence="7 8">
    <name type="scientific">Duganella zoogloeoides</name>
    <dbReference type="NCBI Taxonomy" id="75659"/>
    <lineage>
        <taxon>Bacteria</taxon>
        <taxon>Pseudomonadati</taxon>
        <taxon>Pseudomonadota</taxon>
        <taxon>Betaproteobacteria</taxon>
        <taxon>Burkholderiales</taxon>
        <taxon>Oxalobacteraceae</taxon>
        <taxon>Telluria group</taxon>
        <taxon>Duganella</taxon>
    </lineage>
</organism>
<evidence type="ECO:0000313" key="8">
    <source>
        <dbReference type="Proteomes" id="UP001326110"/>
    </source>
</evidence>
<dbReference type="PROSITE" id="PS00671">
    <property type="entry name" value="D_2_HYDROXYACID_DH_3"/>
    <property type="match status" value="1"/>
</dbReference>
<dbReference type="Proteomes" id="UP001326110">
    <property type="component" value="Chromosome"/>
</dbReference>
<dbReference type="CDD" id="cd12162">
    <property type="entry name" value="2-Hacid_dh_4"/>
    <property type="match status" value="1"/>
</dbReference>
<dbReference type="Pfam" id="PF00389">
    <property type="entry name" value="2-Hacid_dh"/>
    <property type="match status" value="1"/>
</dbReference>
<dbReference type="Pfam" id="PF02826">
    <property type="entry name" value="2-Hacid_dh_C"/>
    <property type="match status" value="1"/>
</dbReference>
<dbReference type="EMBL" id="CP140152">
    <property type="protein sequence ID" value="WQH02491.1"/>
    <property type="molecule type" value="Genomic_DNA"/>
</dbReference>
<evidence type="ECO:0000259" key="6">
    <source>
        <dbReference type="Pfam" id="PF02826"/>
    </source>
</evidence>
<feature type="domain" description="D-isomer specific 2-hydroxyacid dehydrogenase NAD-binding" evidence="6">
    <location>
        <begin position="114"/>
        <end position="293"/>
    </location>
</feature>
<keyword evidence="8" id="KW-1185">Reference proteome</keyword>
<evidence type="ECO:0000256" key="2">
    <source>
        <dbReference type="ARBA" id="ARBA00023002"/>
    </source>
</evidence>
<dbReference type="RefSeq" id="WP_019919917.1">
    <property type="nucleotide sequence ID" value="NZ_CP140152.1"/>
</dbReference>
<keyword evidence="3" id="KW-0520">NAD</keyword>
<comment type="similarity">
    <text evidence="1 4">Belongs to the D-isomer specific 2-hydroxyacid dehydrogenase family.</text>
</comment>
<evidence type="ECO:0000259" key="5">
    <source>
        <dbReference type="Pfam" id="PF00389"/>
    </source>
</evidence>
<sequence length="324" mass="34979">MTSVPDDRHRIVFLDRDSVIANVRKPSFAHAWTEYPATKAADAVARLRDARATIAITNKVPLRADALDQLPDLKMIAVSATGTDIIDLAACRARGITVANIRNYAVNTLPEHTFALMLALRRQLVAYRADIEAGLWQKAEQFCLFGHPIADLAGSRLGLAGYGALGKSVAAIARAFGMEVVVFNRSPVEDEGVVQVSWDELLETSDVLSLHLPLNDQTRNMIGASELVRMKRSALLINTARGGLVDEQALADALRAGVIGGAGFDVLTQEPPPADNPLLNLRLPNFILTPHSAWASTQAMQVLADQLIDNVEAWVAGVPRNVVA</sequence>
<name>A0ABZ0XRX2_9BURK</name>
<evidence type="ECO:0000256" key="1">
    <source>
        <dbReference type="ARBA" id="ARBA00005854"/>
    </source>
</evidence>
<gene>
    <name evidence="7" type="ORF">SR858_15545</name>
</gene>
<proteinExistence type="inferred from homology"/>
<dbReference type="PANTHER" id="PTHR43761">
    <property type="entry name" value="D-ISOMER SPECIFIC 2-HYDROXYACID DEHYDROGENASE FAMILY PROTEIN (AFU_ORTHOLOGUE AFUA_1G13630)"/>
    <property type="match status" value="1"/>
</dbReference>
<dbReference type="PROSITE" id="PS00670">
    <property type="entry name" value="D_2_HYDROXYACID_DH_2"/>
    <property type="match status" value="1"/>
</dbReference>
<dbReference type="InterPro" id="IPR050418">
    <property type="entry name" value="D-iso_2-hydroxyacid_DH_PdxB"/>
</dbReference>
<dbReference type="Gene3D" id="3.40.50.720">
    <property type="entry name" value="NAD(P)-binding Rossmann-like Domain"/>
    <property type="match status" value="2"/>
</dbReference>